<keyword evidence="1" id="KW-0732">Signal</keyword>
<evidence type="ECO:0000259" key="2">
    <source>
        <dbReference type="PROSITE" id="PS50948"/>
    </source>
</evidence>
<proteinExistence type="predicted"/>
<feature type="signal peptide" evidence="1">
    <location>
        <begin position="1"/>
        <end position="16"/>
    </location>
</feature>
<gene>
    <name evidence="3" type="ORF">EDB81DRAFT_954171</name>
</gene>
<dbReference type="Proteomes" id="UP000738349">
    <property type="component" value="Unassembled WGS sequence"/>
</dbReference>
<protein>
    <recommendedName>
        <fullName evidence="2">Apple domain-containing protein</fullName>
    </recommendedName>
</protein>
<comment type="caution">
    <text evidence="3">The sequence shown here is derived from an EMBL/GenBank/DDBJ whole genome shotgun (WGS) entry which is preliminary data.</text>
</comment>
<dbReference type="InterPro" id="IPR003609">
    <property type="entry name" value="Pan_app"/>
</dbReference>
<sequence>MRFLALLATALPLVYSLPTDPPLSLNPPLESIAKRTVSTERSCGLVGYDQNNPAPFYTKSYKCNVADCLALCLSKPECKSYATSSSGCYLYSAAVAGNFYADANSPLKFYDKACSAGGALIRLENMDGSLYGYMSDFFNIFGERTTAAFADALKVDYQVSSSIASQLNLVTVNSEAYVDLEYLSGIVGFGNSNSDLGPGSYNYLYLGASLATPPGSTPQSGIDNSFTRATTLAKNVESALWKIDLNTLELTPQWVNTDGSTPAVYVGFAQNIVIVTGDITAFMNRFGNTVQLKLRLELST</sequence>
<dbReference type="PROSITE" id="PS50948">
    <property type="entry name" value="PAN"/>
    <property type="match status" value="1"/>
</dbReference>
<keyword evidence="4" id="KW-1185">Reference proteome</keyword>
<feature type="chain" id="PRO_5040486729" description="Apple domain-containing protein" evidence="1">
    <location>
        <begin position="17"/>
        <end position="300"/>
    </location>
</feature>
<name>A0A9P9D023_9HYPO</name>
<organism evidence="3 4">
    <name type="scientific">Dactylonectria macrodidyma</name>
    <dbReference type="NCBI Taxonomy" id="307937"/>
    <lineage>
        <taxon>Eukaryota</taxon>
        <taxon>Fungi</taxon>
        <taxon>Dikarya</taxon>
        <taxon>Ascomycota</taxon>
        <taxon>Pezizomycotina</taxon>
        <taxon>Sordariomycetes</taxon>
        <taxon>Hypocreomycetidae</taxon>
        <taxon>Hypocreales</taxon>
        <taxon>Nectriaceae</taxon>
        <taxon>Dactylonectria</taxon>
    </lineage>
</organism>
<dbReference type="AlphaFoldDB" id="A0A9P9D023"/>
<reference evidence="3" key="1">
    <citation type="journal article" date="2021" name="Nat. Commun.">
        <title>Genetic determinants of endophytism in the Arabidopsis root mycobiome.</title>
        <authorList>
            <person name="Mesny F."/>
            <person name="Miyauchi S."/>
            <person name="Thiergart T."/>
            <person name="Pickel B."/>
            <person name="Atanasova L."/>
            <person name="Karlsson M."/>
            <person name="Huettel B."/>
            <person name="Barry K.W."/>
            <person name="Haridas S."/>
            <person name="Chen C."/>
            <person name="Bauer D."/>
            <person name="Andreopoulos W."/>
            <person name="Pangilinan J."/>
            <person name="LaButti K."/>
            <person name="Riley R."/>
            <person name="Lipzen A."/>
            <person name="Clum A."/>
            <person name="Drula E."/>
            <person name="Henrissat B."/>
            <person name="Kohler A."/>
            <person name="Grigoriev I.V."/>
            <person name="Martin F.M."/>
            <person name="Hacquard S."/>
        </authorList>
    </citation>
    <scope>NUCLEOTIDE SEQUENCE</scope>
    <source>
        <strain evidence="3">MPI-CAGE-AT-0147</strain>
    </source>
</reference>
<dbReference type="EMBL" id="JAGMUV010000048">
    <property type="protein sequence ID" value="KAH7109964.1"/>
    <property type="molecule type" value="Genomic_DNA"/>
</dbReference>
<dbReference type="OrthoDB" id="4584900at2759"/>
<evidence type="ECO:0000256" key="1">
    <source>
        <dbReference type="SAM" id="SignalP"/>
    </source>
</evidence>
<evidence type="ECO:0000313" key="3">
    <source>
        <dbReference type="EMBL" id="KAH7109964.1"/>
    </source>
</evidence>
<feature type="domain" description="Apple" evidence="2">
    <location>
        <begin position="43"/>
        <end position="114"/>
    </location>
</feature>
<accession>A0A9P9D023</accession>
<evidence type="ECO:0000313" key="4">
    <source>
        <dbReference type="Proteomes" id="UP000738349"/>
    </source>
</evidence>